<keyword evidence="2 4" id="KW-0689">Ribosomal protein</keyword>
<evidence type="ECO:0000256" key="1">
    <source>
        <dbReference type="ARBA" id="ARBA00007320"/>
    </source>
</evidence>
<dbReference type="AlphaFoldDB" id="A0A9X2H7B3"/>
<dbReference type="PANTHER" id="PTHR12934">
    <property type="entry name" value="50S RIBOSOMAL PROTEIN L15"/>
    <property type="match status" value="1"/>
</dbReference>
<dbReference type="GO" id="GO:0003735">
    <property type="term" value="F:structural constituent of ribosome"/>
    <property type="evidence" value="ECO:0007669"/>
    <property type="project" value="InterPro"/>
</dbReference>
<protein>
    <recommendedName>
        <fullName evidence="4">Large ribosomal subunit protein uL15</fullName>
    </recommendedName>
</protein>
<evidence type="ECO:0000256" key="3">
    <source>
        <dbReference type="ARBA" id="ARBA00023274"/>
    </source>
</evidence>
<evidence type="ECO:0000313" key="8">
    <source>
        <dbReference type="EMBL" id="MCP3057045.1"/>
    </source>
</evidence>
<dbReference type="PROSITE" id="PS00475">
    <property type="entry name" value="RIBOSOMAL_L15"/>
    <property type="match status" value="1"/>
</dbReference>
<keyword evidence="3 4" id="KW-0687">Ribonucleoprotein</keyword>
<dbReference type="Gene3D" id="3.100.10.10">
    <property type="match status" value="1"/>
</dbReference>
<keyword evidence="9" id="KW-1185">Reference proteome</keyword>
<dbReference type="InterPro" id="IPR021131">
    <property type="entry name" value="Ribosomal_uL15/eL18"/>
</dbReference>
<comment type="similarity">
    <text evidence="1 4 5">Belongs to the universal ribosomal protein uL15 family.</text>
</comment>
<feature type="domain" description="Large ribosomal subunit protein uL15/eL18" evidence="7">
    <location>
        <begin position="75"/>
        <end position="149"/>
    </location>
</feature>
<dbReference type="RefSeq" id="WP_253965834.1">
    <property type="nucleotide sequence ID" value="NZ_JALHBS010000119.1"/>
</dbReference>
<evidence type="ECO:0000313" key="9">
    <source>
        <dbReference type="Proteomes" id="UP001155220"/>
    </source>
</evidence>
<dbReference type="Proteomes" id="UP001155220">
    <property type="component" value="Unassembled WGS sequence"/>
</dbReference>
<feature type="compositionally biased region" description="Gly residues" evidence="6">
    <location>
        <begin position="21"/>
        <end position="35"/>
    </location>
</feature>
<name>A0A9X2H7B3_9HYPH</name>
<comment type="subunit">
    <text evidence="4">Part of the 50S ribosomal subunit.</text>
</comment>
<accession>A0A9X2H7B3</accession>
<evidence type="ECO:0000256" key="4">
    <source>
        <dbReference type="HAMAP-Rule" id="MF_01341"/>
    </source>
</evidence>
<dbReference type="EMBL" id="JALHBS010000119">
    <property type="protein sequence ID" value="MCP3057045.1"/>
    <property type="molecule type" value="Genomic_DNA"/>
</dbReference>
<dbReference type="InterPro" id="IPR005749">
    <property type="entry name" value="Ribosomal_uL15_bac-type"/>
</dbReference>
<reference evidence="8" key="1">
    <citation type="submission" date="2022-03" db="EMBL/GenBank/DDBJ databases">
        <title>Aurantimonas Liuensis sp. Nov., isolated from the hadal seawater of the Mariana Trench.</title>
        <authorList>
            <person name="Liu R."/>
        </authorList>
    </citation>
    <scope>NUCLEOTIDE SEQUENCE</scope>
    <source>
        <strain evidence="8">LRZ36</strain>
    </source>
</reference>
<evidence type="ECO:0000256" key="6">
    <source>
        <dbReference type="SAM" id="MobiDB-lite"/>
    </source>
</evidence>
<evidence type="ECO:0000256" key="2">
    <source>
        <dbReference type="ARBA" id="ARBA00022980"/>
    </source>
</evidence>
<dbReference type="GO" id="GO:0022625">
    <property type="term" value="C:cytosolic large ribosomal subunit"/>
    <property type="evidence" value="ECO:0007669"/>
    <property type="project" value="TreeGrafter"/>
</dbReference>
<comment type="caution">
    <text evidence="8">The sequence shown here is derived from an EMBL/GenBank/DDBJ whole genome shotgun (WGS) entry which is preliminary data.</text>
</comment>
<dbReference type="SUPFAM" id="SSF52080">
    <property type="entry name" value="Ribosomal proteins L15p and L18e"/>
    <property type="match status" value="1"/>
</dbReference>
<organism evidence="8 9">
    <name type="scientific">Aurantimonas marianensis</name>
    <dbReference type="NCBI Taxonomy" id="2920428"/>
    <lineage>
        <taxon>Bacteria</taxon>
        <taxon>Pseudomonadati</taxon>
        <taxon>Pseudomonadota</taxon>
        <taxon>Alphaproteobacteria</taxon>
        <taxon>Hyphomicrobiales</taxon>
        <taxon>Aurantimonadaceae</taxon>
        <taxon>Aurantimonas</taxon>
    </lineage>
</organism>
<dbReference type="InterPro" id="IPR001196">
    <property type="entry name" value="Ribosomal_uL15_CS"/>
</dbReference>
<dbReference type="GO" id="GO:0019843">
    <property type="term" value="F:rRNA binding"/>
    <property type="evidence" value="ECO:0007669"/>
    <property type="project" value="UniProtKB-UniRule"/>
</dbReference>
<gene>
    <name evidence="4 8" type="primary">rplO</name>
    <name evidence="8" type="ORF">MJ956_18125</name>
</gene>
<evidence type="ECO:0000259" key="7">
    <source>
        <dbReference type="Pfam" id="PF00828"/>
    </source>
</evidence>
<keyword evidence="4" id="KW-0699">rRNA-binding</keyword>
<sequence length="155" mass="15977">MKLNEISDKEGATHSRQRVGRGIGSGRGKTGGRGVKGQKSRSGVAINGFEGGQMPLFRRLPKRGFTNIFAKSFNVVSVGRIQQAIDAGKLDAKGTIDLAALKAAGLVRRSKDGIRLLGDGELSAKVSITVDGASKSAVEKVEKAGGSVTTAGAQA</sequence>
<dbReference type="GO" id="GO:0006412">
    <property type="term" value="P:translation"/>
    <property type="evidence" value="ECO:0007669"/>
    <property type="project" value="UniProtKB-UniRule"/>
</dbReference>
<dbReference type="InterPro" id="IPR030878">
    <property type="entry name" value="Ribosomal_uL15"/>
</dbReference>
<dbReference type="Pfam" id="PF00828">
    <property type="entry name" value="Ribosomal_L27A"/>
    <property type="match status" value="1"/>
</dbReference>
<dbReference type="PANTHER" id="PTHR12934:SF11">
    <property type="entry name" value="LARGE RIBOSOMAL SUBUNIT PROTEIN UL15M"/>
    <property type="match status" value="1"/>
</dbReference>
<keyword evidence="4" id="KW-0694">RNA-binding</keyword>
<dbReference type="NCBIfam" id="TIGR01071">
    <property type="entry name" value="rplO_bact"/>
    <property type="match status" value="1"/>
</dbReference>
<evidence type="ECO:0000256" key="5">
    <source>
        <dbReference type="RuleBase" id="RU003888"/>
    </source>
</evidence>
<feature type="compositionally biased region" description="Basic and acidic residues" evidence="6">
    <location>
        <begin position="1"/>
        <end position="13"/>
    </location>
</feature>
<dbReference type="InterPro" id="IPR036227">
    <property type="entry name" value="Ribosomal_uL15/eL18_sf"/>
</dbReference>
<feature type="region of interest" description="Disordered" evidence="6">
    <location>
        <begin position="1"/>
        <end position="44"/>
    </location>
</feature>
<dbReference type="HAMAP" id="MF_01341">
    <property type="entry name" value="Ribosomal_uL15"/>
    <property type="match status" value="1"/>
</dbReference>
<proteinExistence type="inferred from homology"/>
<comment type="function">
    <text evidence="4">Binds to the 23S rRNA.</text>
</comment>